<feature type="chain" id="PRO_5030557797" description="Cobalt transporter" evidence="1">
    <location>
        <begin position="28"/>
        <end position="108"/>
    </location>
</feature>
<protein>
    <recommendedName>
        <fullName evidence="4">Cobalt transporter</fullName>
    </recommendedName>
</protein>
<comment type="caution">
    <text evidence="2">The sequence shown here is derived from an EMBL/GenBank/DDBJ whole genome shotgun (WGS) entry which is preliminary data.</text>
</comment>
<dbReference type="AlphaFoldDB" id="A0A7W6IKN1"/>
<sequence length="108" mass="11373">MRKWPITWLTALVALVFASLLATPVVAAAAHSHVIGAVVEAVESHGHAHGDVGADIHDATDHAHDVPHHPSAQTVALVHLSPDWPGGVVLSIKSSIRFGTERPPKTLL</sequence>
<name>A0A7W6IKN1_9HYPH</name>
<dbReference type="Proteomes" id="UP000547011">
    <property type="component" value="Unassembled WGS sequence"/>
</dbReference>
<gene>
    <name evidence="2" type="ORF">GGR20_000959</name>
</gene>
<evidence type="ECO:0000313" key="3">
    <source>
        <dbReference type="Proteomes" id="UP000547011"/>
    </source>
</evidence>
<evidence type="ECO:0008006" key="4">
    <source>
        <dbReference type="Google" id="ProtNLM"/>
    </source>
</evidence>
<organism evidence="2 3">
    <name type="scientific">Devosia subaequoris</name>
    <dbReference type="NCBI Taxonomy" id="395930"/>
    <lineage>
        <taxon>Bacteria</taxon>
        <taxon>Pseudomonadati</taxon>
        <taxon>Pseudomonadota</taxon>
        <taxon>Alphaproteobacteria</taxon>
        <taxon>Hyphomicrobiales</taxon>
        <taxon>Devosiaceae</taxon>
        <taxon>Devosia</taxon>
    </lineage>
</organism>
<dbReference type="RefSeq" id="WP_183310092.1">
    <property type="nucleotide sequence ID" value="NZ_JACIEW010000002.1"/>
</dbReference>
<reference evidence="2 3" key="1">
    <citation type="submission" date="2020-08" db="EMBL/GenBank/DDBJ databases">
        <title>Genomic Encyclopedia of Type Strains, Phase IV (KMG-IV): sequencing the most valuable type-strain genomes for metagenomic binning, comparative biology and taxonomic classification.</title>
        <authorList>
            <person name="Goeker M."/>
        </authorList>
    </citation>
    <scope>NUCLEOTIDE SEQUENCE [LARGE SCALE GENOMIC DNA]</scope>
    <source>
        <strain evidence="2 3">DSM 23447</strain>
    </source>
</reference>
<keyword evidence="3" id="KW-1185">Reference proteome</keyword>
<keyword evidence="1" id="KW-0732">Signal</keyword>
<dbReference type="EMBL" id="JACIEW010000002">
    <property type="protein sequence ID" value="MBB4051323.1"/>
    <property type="molecule type" value="Genomic_DNA"/>
</dbReference>
<feature type="signal peptide" evidence="1">
    <location>
        <begin position="1"/>
        <end position="27"/>
    </location>
</feature>
<evidence type="ECO:0000256" key="1">
    <source>
        <dbReference type="SAM" id="SignalP"/>
    </source>
</evidence>
<evidence type="ECO:0000313" key="2">
    <source>
        <dbReference type="EMBL" id="MBB4051323.1"/>
    </source>
</evidence>
<proteinExistence type="predicted"/>
<accession>A0A7W6IKN1</accession>